<dbReference type="Pfam" id="PF10646">
    <property type="entry name" value="Germane"/>
    <property type="match status" value="1"/>
</dbReference>
<dbReference type="AlphaFoldDB" id="A0A926ESZ8"/>
<proteinExistence type="predicted"/>
<feature type="domain" description="GerMN" evidence="1">
    <location>
        <begin position="247"/>
        <end position="337"/>
    </location>
</feature>
<evidence type="ECO:0000313" key="3">
    <source>
        <dbReference type="Proteomes" id="UP000601171"/>
    </source>
</evidence>
<organism evidence="2 3">
    <name type="scientific">Paratissierella segnis</name>
    <dbReference type="NCBI Taxonomy" id="2763679"/>
    <lineage>
        <taxon>Bacteria</taxon>
        <taxon>Bacillati</taxon>
        <taxon>Bacillota</taxon>
        <taxon>Tissierellia</taxon>
        <taxon>Tissierellales</taxon>
        <taxon>Tissierellaceae</taxon>
        <taxon>Paratissierella</taxon>
    </lineage>
</organism>
<sequence>MKKHLYIIALLTLILVIGGCQTSTGAKKNNTLNTSDQAIALDEGVKATDYYPFYENKIYEYEGIGNEYAEQKVFVEFIDDNKAQLKIMNPGTNIIKIVEYKDGALSEVYSEGEFYHIENMLNVKADKENIILKEPIAVGNSWSTEDGDTKEITNLDKPIDTPYGQFKALETVTKYKDGGIEKEYYVKNIGLVARIFGSEGDEIETLLNSIEAKPLEHVSQFFYPLYSDVGSVYLEDKILFYTNQSIEKLFEEKLKNVPSNELIAPLAKDIKINSIHFDRTNKWTVKVDFSKELLMNTKEGTALESEVLKSIVNTFGKFYDSERVYISVNGVPYESGHFAMESEEGFLVDTEGIEEFVIK</sequence>
<keyword evidence="3" id="KW-1185">Reference proteome</keyword>
<dbReference type="PROSITE" id="PS51257">
    <property type="entry name" value="PROKAR_LIPOPROTEIN"/>
    <property type="match status" value="1"/>
</dbReference>
<comment type="caution">
    <text evidence="2">The sequence shown here is derived from an EMBL/GenBank/DDBJ whole genome shotgun (WGS) entry which is preliminary data.</text>
</comment>
<dbReference type="RefSeq" id="WP_262430682.1">
    <property type="nucleotide sequence ID" value="NZ_JACRTG010000031.1"/>
</dbReference>
<reference evidence="2" key="1">
    <citation type="submission" date="2020-08" db="EMBL/GenBank/DDBJ databases">
        <title>Genome public.</title>
        <authorList>
            <person name="Liu C."/>
            <person name="Sun Q."/>
        </authorList>
    </citation>
    <scope>NUCLEOTIDE SEQUENCE</scope>
    <source>
        <strain evidence="2">BX21</strain>
    </source>
</reference>
<dbReference type="EMBL" id="JACRTG010000031">
    <property type="protein sequence ID" value="MBC8589218.1"/>
    <property type="molecule type" value="Genomic_DNA"/>
</dbReference>
<dbReference type="SMART" id="SM00909">
    <property type="entry name" value="Germane"/>
    <property type="match status" value="1"/>
</dbReference>
<evidence type="ECO:0000259" key="1">
    <source>
        <dbReference type="SMART" id="SM00909"/>
    </source>
</evidence>
<accession>A0A926ESZ8</accession>
<gene>
    <name evidence="2" type="ORF">H8707_13435</name>
</gene>
<dbReference type="InterPro" id="IPR019606">
    <property type="entry name" value="GerMN"/>
</dbReference>
<name>A0A926ESZ8_9FIRM</name>
<dbReference type="Proteomes" id="UP000601171">
    <property type="component" value="Unassembled WGS sequence"/>
</dbReference>
<protein>
    <submittedName>
        <fullName evidence="2">GerMN domain-containing protein</fullName>
    </submittedName>
</protein>
<evidence type="ECO:0000313" key="2">
    <source>
        <dbReference type="EMBL" id="MBC8589218.1"/>
    </source>
</evidence>